<protein>
    <submittedName>
        <fullName evidence="3">Intein N-terminal splicing region</fullName>
    </submittedName>
</protein>
<accession>A0A285MYU2</accession>
<proteinExistence type="inferred from homology"/>
<dbReference type="OrthoDB" id="9815657at2"/>
<feature type="signal peptide" evidence="2">
    <location>
        <begin position="1"/>
        <end position="24"/>
    </location>
</feature>
<keyword evidence="2" id="KW-0732">Signal</keyword>
<name>A0A285MYU2_9FLAO</name>
<evidence type="ECO:0000313" key="4">
    <source>
        <dbReference type="Proteomes" id="UP000219048"/>
    </source>
</evidence>
<sequence>MGNRIVKKNAALFALLFMGSFLLAQNSTKISKTLVEEENISTSLVEYSSSFSNDAKELYFARSRQEWGKGNLKSAIYHSIFDGENWTKPKITSFSGQYDDSDPHLTKNGNILYFISDRPSKNSIQSSDIWVVKKGDSGVWGTPVRLPHPINSKNREYSPRTDGKGNLYFASDRDGGYGQGDLYVAMNDGQGRLKAPTNMGNIINSSTGEWNLGISSDGNILIFEASQKKQNVSPYGDLYISFKQEDTWTIPQNIKELNTSGSDLYPFLTDDLKLLYFTSSDSLKSTDTNIYVTDFASILKKYQTNTPVTPINEKCLTNNSFEDRYASYSPNGQNILFESNRDGNWEIYLMDKNGENVQRLTKSTSDNRRPSWHPNGKKIIFESNRNGKFELFILKIKNRKVTKLLDPIGNEEPIFASFAPNGKSIAVSFKASESKSNLVLLNKKGRLLQKLTSNEKRTFYPKWSGDGNEIVFFSRQDTNNQDDEIYKLNLKTGKETRLTNWHKHNFCPSWSHNSKKIAYVTSMEGTRPEIYIMDADGSNQIRLTYNKDGETLPNWHPTENKILVTAYRNGNYEICELEL</sequence>
<gene>
    <name evidence="3" type="ORF">SAMN06265377_2784</name>
</gene>
<dbReference type="Gene3D" id="2.120.10.30">
    <property type="entry name" value="TolB, C-terminal domain"/>
    <property type="match status" value="2"/>
</dbReference>
<evidence type="ECO:0000256" key="1">
    <source>
        <dbReference type="ARBA" id="ARBA00009820"/>
    </source>
</evidence>
<comment type="similarity">
    <text evidence="1">Belongs to the TolB family.</text>
</comment>
<evidence type="ECO:0000256" key="2">
    <source>
        <dbReference type="SAM" id="SignalP"/>
    </source>
</evidence>
<feature type="chain" id="PRO_5012153955" evidence="2">
    <location>
        <begin position="25"/>
        <end position="579"/>
    </location>
</feature>
<dbReference type="PANTHER" id="PTHR36842">
    <property type="entry name" value="PROTEIN TOLB HOMOLOG"/>
    <property type="match status" value="1"/>
</dbReference>
<dbReference type="SUPFAM" id="SSF82171">
    <property type="entry name" value="DPP6 N-terminal domain-like"/>
    <property type="match status" value="2"/>
</dbReference>
<dbReference type="Proteomes" id="UP000219048">
    <property type="component" value="Unassembled WGS sequence"/>
</dbReference>
<reference evidence="4" key="1">
    <citation type="submission" date="2017-09" db="EMBL/GenBank/DDBJ databases">
        <authorList>
            <person name="Varghese N."/>
            <person name="Submissions S."/>
        </authorList>
    </citation>
    <scope>NUCLEOTIDE SEQUENCE [LARGE SCALE GENOMIC DNA]</scope>
    <source>
        <strain evidence="4">DSM 25885</strain>
    </source>
</reference>
<dbReference type="AlphaFoldDB" id="A0A285MYU2"/>
<dbReference type="InterPro" id="IPR011042">
    <property type="entry name" value="6-blade_b-propeller_TolB-like"/>
</dbReference>
<dbReference type="EMBL" id="OBEH01000004">
    <property type="protein sequence ID" value="SNZ00956.1"/>
    <property type="molecule type" value="Genomic_DNA"/>
</dbReference>
<evidence type="ECO:0000313" key="3">
    <source>
        <dbReference type="EMBL" id="SNZ00956.1"/>
    </source>
</evidence>
<dbReference type="PANTHER" id="PTHR36842:SF1">
    <property type="entry name" value="PROTEIN TOLB"/>
    <property type="match status" value="1"/>
</dbReference>
<dbReference type="RefSeq" id="WP_097046412.1">
    <property type="nucleotide sequence ID" value="NZ_OBEH01000004.1"/>
</dbReference>
<dbReference type="InterPro" id="IPR011659">
    <property type="entry name" value="WD40"/>
</dbReference>
<keyword evidence="4" id="KW-1185">Reference proteome</keyword>
<organism evidence="3 4">
    <name type="scientific">Flagellimonas pacifica</name>
    <dbReference type="NCBI Taxonomy" id="1247520"/>
    <lineage>
        <taxon>Bacteria</taxon>
        <taxon>Pseudomonadati</taxon>
        <taxon>Bacteroidota</taxon>
        <taxon>Flavobacteriia</taxon>
        <taxon>Flavobacteriales</taxon>
        <taxon>Flavobacteriaceae</taxon>
        <taxon>Flagellimonas</taxon>
    </lineage>
</organism>
<dbReference type="Pfam" id="PF07676">
    <property type="entry name" value="PD40"/>
    <property type="match status" value="7"/>
</dbReference>